<comment type="caution">
    <text evidence="1">The sequence shown here is derived from an EMBL/GenBank/DDBJ whole genome shotgun (WGS) entry which is preliminary data.</text>
</comment>
<dbReference type="EMBL" id="JAKOGI010001892">
    <property type="protein sequence ID" value="KAJ8423714.1"/>
    <property type="molecule type" value="Genomic_DNA"/>
</dbReference>
<protein>
    <submittedName>
        <fullName evidence="1">Uncharacterized protein</fullName>
    </submittedName>
</protein>
<organism evidence="1 2">
    <name type="scientific">Carnegiea gigantea</name>
    <dbReference type="NCBI Taxonomy" id="171969"/>
    <lineage>
        <taxon>Eukaryota</taxon>
        <taxon>Viridiplantae</taxon>
        <taxon>Streptophyta</taxon>
        <taxon>Embryophyta</taxon>
        <taxon>Tracheophyta</taxon>
        <taxon>Spermatophyta</taxon>
        <taxon>Magnoliopsida</taxon>
        <taxon>eudicotyledons</taxon>
        <taxon>Gunneridae</taxon>
        <taxon>Pentapetalae</taxon>
        <taxon>Caryophyllales</taxon>
        <taxon>Cactineae</taxon>
        <taxon>Cactaceae</taxon>
        <taxon>Cactoideae</taxon>
        <taxon>Echinocereeae</taxon>
        <taxon>Carnegiea</taxon>
    </lineage>
</organism>
<evidence type="ECO:0000313" key="1">
    <source>
        <dbReference type="EMBL" id="KAJ8423714.1"/>
    </source>
</evidence>
<dbReference type="Proteomes" id="UP001153076">
    <property type="component" value="Unassembled WGS sequence"/>
</dbReference>
<accession>A0A9Q1GR07</accession>
<evidence type="ECO:0000313" key="2">
    <source>
        <dbReference type="Proteomes" id="UP001153076"/>
    </source>
</evidence>
<sequence length="275" mass="31347">MALYVLDTFECYRREVAFPHLLLPSDYENLCPGFVLAVAKEYTRDYDLPETPQMVRLMMFLNEAMKLGMLRRWMIGIMESTLKELWWSTFQAWSSGDRVSVRLLHHGLSSLRDTEKMAGHVRDTFKWHLRRASRPLRDLHLSFTLSDTEEAVRDFNILEIVQATFYAVVVIAVELSVVSRDKVGDLKSTLKGLQWTNFESWLSISKRALLKAQLRQQTPPGGGLGQLIMLEQPSFAAGGNTFALLSRFLRTIVASAPTLTSTSSRHLDETSIFLS</sequence>
<proteinExistence type="predicted"/>
<gene>
    <name evidence="1" type="ORF">Cgig2_016465</name>
</gene>
<keyword evidence="2" id="KW-1185">Reference proteome</keyword>
<name>A0A9Q1GR07_9CARY</name>
<dbReference type="AlphaFoldDB" id="A0A9Q1GR07"/>
<reference evidence="1" key="1">
    <citation type="submission" date="2022-04" db="EMBL/GenBank/DDBJ databases">
        <title>Carnegiea gigantea Genome sequencing and assembly v2.</title>
        <authorList>
            <person name="Copetti D."/>
            <person name="Sanderson M.J."/>
            <person name="Burquez A."/>
            <person name="Wojciechowski M.F."/>
        </authorList>
    </citation>
    <scope>NUCLEOTIDE SEQUENCE</scope>
    <source>
        <strain evidence="1">SGP5-SGP5p</strain>
        <tissue evidence="1">Aerial part</tissue>
    </source>
</reference>